<dbReference type="AlphaFoldDB" id="A0A5B7HUX3"/>
<feature type="region of interest" description="Disordered" evidence="1">
    <location>
        <begin position="45"/>
        <end position="66"/>
    </location>
</feature>
<evidence type="ECO:0000313" key="3">
    <source>
        <dbReference type="Proteomes" id="UP000324222"/>
    </source>
</evidence>
<name>A0A5B7HUX3_PORTR</name>
<sequence length="66" mass="7175">MINRLPKSVSPVNNVAVLLLECFESSGGEMQKCFRNVLVSGQGEAAWDDSSDGARDTQTPKPHRVT</sequence>
<keyword evidence="3" id="KW-1185">Reference proteome</keyword>
<reference evidence="2 3" key="1">
    <citation type="submission" date="2019-05" db="EMBL/GenBank/DDBJ databases">
        <title>Another draft genome of Portunus trituberculatus and its Hox gene families provides insights of decapod evolution.</title>
        <authorList>
            <person name="Jeong J.-H."/>
            <person name="Song I."/>
            <person name="Kim S."/>
            <person name="Choi T."/>
            <person name="Kim D."/>
            <person name="Ryu S."/>
            <person name="Kim W."/>
        </authorList>
    </citation>
    <scope>NUCLEOTIDE SEQUENCE [LARGE SCALE GENOMIC DNA]</scope>
    <source>
        <tissue evidence="2">Muscle</tissue>
    </source>
</reference>
<accession>A0A5B7HUX3</accession>
<proteinExistence type="predicted"/>
<dbReference type="EMBL" id="VSRR010036034">
    <property type="protein sequence ID" value="MPC73077.1"/>
    <property type="molecule type" value="Genomic_DNA"/>
</dbReference>
<evidence type="ECO:0000256" key="1">
    <source>
        <dbReference type="SAM" id="MobiDB-lite"/>
    </source>
</evidence>
<protein>
    <submittedName>
        <fullName evidence="2">Uncharacterized protein</fullName>
    </submittedName>
</protein>
<evidence type="ECO:0000313" key="2">
    <source>
        <dbReference type="EMBL" id="MPC73077.1"/>
    </source>
</evidence>
<gene>
    <name evidence="2" type="ORF">E2C01_067395</name>
</gene>
<dbReference type="Proteomes" id="UP000324222">
    <property type="component" value="Unassembled WGS sequence"/>
</dbReference>
<comment type="caution">
    <text evidence="2">The sequence shown here is derived from an EMBL/GenBank/DDBJ whole genome shotgun (WGS) entry which is preliminary data.</text>
</comment>
<organism evidence="2 3">
    <name type="scientific">Portunus trituberculatus</name>
    <name type="common">Swimming crab</name>
    <name type="synonym">Neptunus trituberculatus</name>
    <dbReference type="NCBI Taxonomy" id="210409"/>
    <lineage>
        <taxon>Eukaryota</taxon>
        <taxon>Metazoa</taxon>
        <taxon>Ecdysozoa</taxon>
        <taxon>Arthropoda</taxon>
        <taxon>Crustacea</taxon>
        <taxon>Multicrustacea</taxon>
        <taxon>Malacostraca</taxon>
        <taxon>Eumalacostraca</taxon>
        <taxon>Eucarida</taxon>
        <taxon>Decapoda</taxon>
        <taxon>Pleocyemata</taxon>
        <taxon>Brachyura</taxon>
        <taxon>Eubrachyura</taxon>
        <taxon>Portunoidea</taxon>
        <taxon>Portunidae</taxon>
        <taxon>Portuninae</taxon>
        <taxon>Portunus</taxon>
    </lineage>
</organism>